<accession>A0A023G6Y9</accession>
<evidence type="ECO:0000313" key="1">
    <source>
        <dbReference type="EMBL" id="JAC29604.1"/>
    </source>
</evidence>
<sequence>FQCTTWYEPWYIVYRNYENDPYYGDSKCCANATQIGFDEATTSIFTVEKGKHVWNAQCRLTSSPGYTVKNLVVVTNTAPVPWLEGSNKQQINFTMRAAYISCDTCRVFHQSYVEGGCTLWKPESKINEPDPCCEYVYDLLCGTFPKYHISKNCV</sequence>
<proteinExistence type="evidence at transcript level"/>
<dbReference type="AlphaFoldDB" id="A0A023G6Y9"/>
<dbReference type="GO" id="GO:0030682">
    <property type="term" value="P:symbiont-mediated perturbation of host defenses"/>
    <property type="evidence" value="ECO:0007669"/>
    <property type="project" value="InterPro"/>
</dbReference>
<dbReference type="EMBL" id="GBBM01005814">
    <property type="protein sequence ID" value="JAC29604.1"/>
    <property type="molecule type" value="mRNA"/>
</dbReference>
<name>A0A023G6Y9_AMBTT</name>
<dbReference type="Pfam" id="PF02098">
    <property type="entry name" value="His_binding"/>
    <property type="match status" value="1"/>
</dbReference>
<reference evidence="1" key="1">
    <citation type="submission" date="2014-03" db="EMBL/GenBank/DDBJ databases">
        <title>The sialotranscriptome of Amblyomma triste, Amblyomma parvum and Amblyomma cajennense ticks, uncovered by 454-based RNA-seq.</title>
        <authorList>
            <person name="Garcia G.R."/>
            <person name="Gardinassi L.G."/>
            <person name="Ribeiro J.M."/>
            <person name="Anatriello E."/>
            <person name="Ferreira B.R."/>
            <person name="Moreira H.N."/>
            <person name="Mafra C."/>
            <person name="Olegario M.M."/>
            <person name="Szabo P.J."/>
            <person name="Miranda-Santos I.K."/>
            <person name="Maruyama S.R."/>
        </authorList>
    </citation>
    <scope>NUCLEOTIDE SEQUENCE</scope>
    <source>
        <strain evidence="1">Mato Grasso do Sul</strain>
        <tissue evidence="1">Salivary glands</tissue>
    </source>
</reference>
<feature type="non-terminal residue" evidence="1">
    <location>
        <position position="1"/>
    </location>
</feature>
<dbReference type="Gene3D" id="2.40.128.20">
    <property type="match status" value="1"/>
</dbReference>
<dbReference type="InterPro" id="IPR012674">
    <property type="entry name" value="Calycin"/>
</dbReference>
<protein>
    <submittedName>
        <fullName evidence="1">Putative lipocal-1 1</fullName>
    </submittedName>
</protein>
<dbReference type="InterPro" id="IPR002970">
    <property type="entry name" value="Tick_his-bd"/>
</dbReference>
<dbReference type="GO" id="GO:0043176">
    <property type="term" value="F:amine binding"/>
    <property type="evidence" value="ECO:0007669"/>
    <property type="project" value="InterPro"/>
</dbReference>
<organism evidence="1">
    <name type="scientific">Amblyomma triste</name>
    <name type="common">Neotropical tick</name>
    <dbReference type="NCBI Taxonomy" id="251400"/>
    <lineage>
        <taxon>Eukaryota</taxon>
        <taxon>Metazoa</taxon>
        <taxon>Ecdysozoa</taxon>
        <taxon>Arthropoda</taxon>
        <taxon>Chelicerata</taxon>
        <taxon>Arachnida</taxon>
        <taxon>Acari</taxon>
        <taxon>Parasitiformes</taxon>
        <taxon>Ixodida</taxon>
        <taxon>Ixodoidea</taxon>
        <taxon>Ixodidae</taxon>
        <taxon>Amblyomminae</taxon>
        <taxon>Amblyomma</taxon>
    </lineage>
</organism>
<dbReference type="SUPFAM" id="SSF50814">
    <property type="entry name" value="Lipocalins"/>
    <property type="match status" value="1"/>
</dbReference>